<proteinExistence type="predicted"/>
<dbReference type="EMBL" id="JAANIU010015019">
    <property type="protein sequence ID" value="KAG1529477.1"/>
    <property type="molecule type" value="Genomic_DNA"/>
</dbReference>
<evidence type="ECO:0000313" key="3">
    <source>
        <dbReference type="Proteomes" id="UP000740926"/>
    </source>
</evidence>
<dbReference type="Proteomes" id="UP000740926">
    <property type="component" value="Unassembled WGS sequence"/>
</dbReference>
<comment type="caution">
    <text evidence="2">The sequence shown here is derived from an EMBL/GenBank/DDBJ whole genome shotgun (WGS) entry which is preliminary data.</text>
</comment>
<name>A0A9P6XNI3_9FUNG</name>
<feature type="region of interest" description="Disordered" evidence="1">
    <location>
        <begin position="1"/>
        <end position="22"/>
    </location>
</feature>
<organism evidence="2 3">
    <name type="scientific">Rhizopus delemar</name>
    <dbReference type="NCBI Taxonomy" id="936053"/>
    <lineage>
        <taxon>Eukaryota</taxon>
        <taxon>Fungi</taxon>
        <taxon>Fungi incertae sedis</taxon>
        <taxon>Mucoromycota</taxon>
        <taxon>Mucoromycotina</taxon>
        <taxon>Mucoromycetes</taxon>
        <taxon>Mucorales</taxon>
        <taxon>Mucorineae</taxon>
        <taxon>Rhizopodaceae</taxon>
        <taxon>Rhizopus</taxon>
    </lineage>
</organism>
<protein>
    <submittedName>
        <fullName evidence="2">Uncharacterized protein</fullName>
    </submittedName>
</protein>
<dbReference type="AlphaFoldDB" id="A0A9P6XNI3"/>
<sequence>MLGLHAGQVHGRFDPRRPVRQERPLFQARAHVALVKSKPARTLGRRRIGIDGDHFQVDAVGHAQHPVMGAHARVDAAALRRDAQEVCNVLRAAGKVRRGDDEMIDG</sequence>
<accession>A0A9P6XNI3</accession>
<feature type="compositionally biased region" description="Basic and acidic residues" evidence="1">
    <location>
        <begin position="11"/>
        <end position="22"/>
    </location>
</feature>
<evidence type="ECO:0000256" key="1">
    <source>
        <dbReference type="SAM" id="MobiDB-lite"/>
    </source>
</evidence>
<reference evidence="2 3" key="1">
    <citation type="journal article" date="2020" name="Microb. Genom.">
        <title>Genetic diversity of clinical and environmental Mucorales isolates obtained from an investigation of mucormycosis cases among solid organ transplant recipients.</title>
        <authorList>
            <person name="Nguyen M.H."/>
            <person name="Kaul D."/>
            <person name="Muto C."/>
            <person name="Cheng S.J."/>
            <person name="Richter R.A."/>
            <person name="Bruno V.M."/>
            <person name="Liu G."/>
            <person name="Beyhan S."/>
            <person name="Sundermann A.J."/>
            <person name="Mounaud S."/>
            <person name="Pasculle A.W."/>
            <person name="Nierman W.C."/>
            <person name="Driscoll E."/>
            <person name="Cumbie R."/>
            <person name="Clancy C.J."/>
            <person name="Dupont C.L."/>
        </authorList>
    </citation>
    <scope>NUCLEOTIDE SEQUENCE [LARGE SCALE GENOMIC DNA]</scope>
    <source>
        <strain evidence="2 3">GL24</strain>
    </source>
</reference>
<keyword evidence="3" id="KW-1185">Reference proteome</keyword>
<evidence type="ECO:0000313" key="2">
    <source>
        <dbReference type="EMBL" id="KAG1529477.1"/>
    </source>
</evidence>
<gene>
    <name evidence="2" type="ORF">G6F50_017970</name>
</gene>